<evidence type="ECO:0000313" key="5">
    <source>
        <dbReference type="Proteomes" id="UP000700334"/>
    </source>
</evidence>
<feature type="region of interest" description="Disordered" evidence="3">
    <location>
        <begin position="68"/>
        <end position="108"/>
    </location>
</feature>
<dbReference type="Proteomes" id="UP000700334">
    <property type="component" value="Unassembled WGS sequence"/>
</dbReference>
<dbReference type="PANTHER" id="PTHR31770">
    <property type="entry name" value="CHEMOKINE-LIKE PROTEIN TAFA FAMILY MEMBER"/>
    <property type="match status" value="1"/>
</dbReference>
<dbReference type="EMBL" id="JAGFMF010011645">
    <property type="protein sequence ID" value="KAG8517706.1"/>
    <property type="molecule type" value="Genomic_DNA"/>
</dbReference>
<feature type="region of interest" description="Disordered" evidence="3">
    <location>
        <begin position="162"/>
        <end position="207"/>
    </location>
</feature>
<proteinExistence type="inferred from homology"/>
<dbReference type="GO" id="GO:1903980">
    <property type="term" value="P:positive regulation of microglial cell activation"/>
    <property type="evidence" value="ECO:0007669"/>
    <property type="project" value="TreeGrafter"/>
</dbReference>
<gene>
    <name evidence="4" type="ORF">J0S82_015777</name>
</gene>
<dbReference type="InterPro" id="IPR051743">
    <property type="entry name" value="TAFA_chemokine-like"/>
</dbReference>
<comment type="similarity">
    <text evidence="1">Belongs to the TAFA family.</text>
</comment>
<evidence type="ECO:0000256" key="2">
    <source>
        <dbReference type="ARBA" id="ARBA00022729"/>
    </source>
</evidence>
<dbReference type="GO" id="GO:0048018">
    <property type="term" value="F:receptor ligand activity"/>
    <property type="evidence" value="ECO:0007669"/>
    <property type="project" value="TreeGrafter"/>
</dbReference>
<dbReference type="GO" id="GO:0005615">
    <property type="term" value="C:extracellular space"/>
    <property type="evidence" value="ECO:0007669"/>
    <property type="project" value="TreeGrafter"/>
</dbReference>
<reference evidence="4" key="1">
    <citation type="journal article" date="2021" name="Evol. Appl.">
        <title>The genome of the Pyrenean desman and the effects of bottlenecks and inbreeding on the genomic landscape of an endangered species.</title>
        <authorList>
            <person name="Escoda L."/>
            <person name="Castresana J."/>
        </authorList>
    </citation>
    <scope>NUCLEOTIDE SEQUENCE</scope>
    <source>
        <strain evidence="4">IBE-C5619</strain>
    </source>
</reference>
<dbReference type="PANTHER" id="PTHR31770:SF3">
    <property type="entry name" value="CHEMOKINE-LIKE PROTEIN TAFA-3"/>
    <property type="match status" value="1"/>
</dbReference>
<accession>A0A8J6AA19</accession>
<keyword evidence="5" id="KW-1185">Reference proteome</keyword>
<feature type="non-terminal residue" evidence="4">
    <location>
        <position position="596"/>
    </location>
</feature>
<feature type="compositionally biased region" description="Low complexity" evidence="3">
    <location>
        <begin position="68"/>
        <end position="85"/>
    </location>
</feature>
<organism evidence="4 5">
    <name type="scientific">Galemys pyrenaicus</name>
    <name type="common">Iberian desman</name>
    <name type="synonym">Pyrenean desman</name>
    <dbReference type="NCBI Taxonomy" id="202257"/>
    <lineage>
        <taxon>Eukaryota</taxon>
        <taxon>Metazoa</taxon>
        <taxon>Chordata</taxon>
        <taxon>Craniata</taxon>
        <taxon>Vertebrata</taxon>
        <taxon>Euteleostomi</taxon>
        <taxon>Mammalia</taxon>
        <taxon>Eutheria</taxon>
        <taxon>Laurasiatheria</taxon>
        <taxon>Eulipotyphla</taxon>
        <taxon>Talpidae</taxon>
        <taxon>Galemys</taxon>
    </lineage>
</organism>
<dbReference type="OrthoDB" id="9924724at2759"/>
<dbReference type="AlphaFoldDB" id="A0A8J6AA19"/>
<evidence type="ECO:0000256" key="1">
    <source>
        <dbReference type="ARBA" id="ARBA00006101"/>
    </source>
</evidence>
<evidence type="ECO:0000256" key="3">
    <source>
        <dbReference type="SAM" id="MobiDB-lite"/>
    </source>
</evidence>
<dbReference type="Pfam" id="PF12020">
    <property type="entry name" value="TAFA"/>
    <property type="match status" value="1"/>
</dbReference>
<dbReference type="GO" id="GO:1903979">
    <property type="term" value="P:negative regulation of microglial cell activation"/>
    <property type="evidence" value="ECO:0007669"/>
    <property type="project" value="TreeGrafter"/>
</dbReference>
<name>A0A8J6AA19_GALPY</name>
<evidence type="ECO:0000313" key="4">
    <source>
        <dbReference type="EMBL" id="KAG8517706.1"/>
    </source>
</evidence>
<keyword evidence="2" id="KW-0732">Signal</keyword>
<protein>
    <submittedName>
        <fullName evidence="4">Chemokine-like protein TAFA-3</fullName>
    </submittedName>
</protein>
<sequence length="596" mass="63290">DSNLNNHLVVSVVQESSRLKTPAGLGTHSSLRFQPDLRRWTSLSPPGLHRNRALELEVRSALVVPPAARGRWPPAGALHPAPGAEPRSRRSRRGAQRGRPPGEEEAAVQLLDPRPAGRCLIEIPAESAELARPSLERPLPRMGSGNAVVPVWPDPPRVGAAAARARPWTDPSCLDPRLRRAGPGSEARGTPDWQAEPVGTSGAESSPASCPLELGHWVLGLTILPTCLGSPPFAGEMGEMDGLTPRIFPTHLDSVDLRPVDEQTEAEGSPKSLYAELPLEPTVSASIGSALILSQLSGWACLGVDDHSAVAGSRWCLRVTSGDRARTLAPERVAELLDRHWGLSLGLSRCVPLFAGCGRGRRGAGAEVAGRGRSAWWGCGPCWPRLPGSRQLPQVRERQRSSGGGSRVPEKLHTILLCSIAAKWSQSQIHGFQGFGPLLCSSLRKLPLLWEEGGAEDPQGVGSLGSVGSAGPDLCCASAPGKQGSCEVVAAHRCCNRNRIEERSQTVKCSCFSGQVAGTTRAAPSCVDASIVLQRWWCQMEPCLPGEECKVLPDLSGWSCSSGPKVKTTKVSSMTLHPNLLCPFPGVGRGCRSPGV</sequence>
<dbReference type="InterPro" id="IPR020350">
    <property type="entry name" value="Chemokine-like_TAFA"/>
</dbReference>
<comment type="caution">
    <text evidence="4">The sequence shown here is derived from an EMBL/GenBank/DDBJ whole genome shotgun (WGS) entry which is preliminary data.</text>
</comment>